<reference evidence="3" key="1">
    <citation type="submission" date="2015-06" db="EMBL/GenBank/DDBJ databases">
        <authorList>
            <person name="Joergensen T."/>
        </authorList>
    </citation>
    <scope>NUCLEOTIDE SEQUENCE</scope>
    <source>
        <plasmid evidence="3">pRGRH0047</plasmid>
    </source>
</reference>
<proteinExistence type="predicted"/>
<organism evidence="3">
    <name type="scientific">uncultured prokaryote</name>
    <dbReference type="NCBI Taxonomy" id="198431"/>
    <lineage>
        <taxon>unclassified sequences</taxon>
        <taxon>environmental samples</taxon>
    </lineage>
</organism>
<dbReference type="PANTHER" id="PTHR11614">
    <property type="entry name" value="PHOSPHOLIPASE-RELATED"/>
    <property type="match status" value="1"/>
</dbReference>
<dbReference type="Pfam" id="PF12146">
    <property type="entry name" value="Hydrolase_4"/>
    <property type="match status" value="1"/>
</dbReference>
<evidence type="ECO:0000256" key="1">
    <source>
        <dbReference type="SAM" id="MobiDB-lite"/>
    </source>
</evidence>
<dbReference type="InterPro" id="IPR029058">
    <property type="entry name" value="AB_hydrolase_fold"/>
</dbReference>
<keyword evidence="3" id="KW-0614">Plasmid</keyword>
<dbReference type="InterPro" id="IPR022742">
    <property type="entry name" value="Hydrolase_4"/>
</dbReference>
<reference evidence="3" key="2">
    <citation type="submission" date="2015-07" db="EMBL/GenBank/DDBJ databases">
        <title>Plasmids, circular viruses and viroids from rat gut.</title>
        <authorList>
            <person name="Jorgensen T.J."/>
            <person name="Hansen M.A."/>
            <person name="Xu Z."/>
            <person name="Tabak M.A."/>
            <person name="Sorensen S.J."/>
            <person name="Hansen L.H."/>
        </authorList>
    </citation>
    <scope>NUCLEOTIDE SEQUENCE</scope>
    <source>
        <plasmid evidence="3">pRGRH0047</plasmid>
    </source>
</reference>
<accession>A0A0H5PWY0</accession>
<sequence>MSDRIRMKTAPLYADEIASTSVSSSYWVQARDGVKLRIAAWRPEVSGNGTVLIFPGRTDFIEKLSHVAVDLSARGYSSLVIDWRGQGLSDRLTQNRIVSHVVRFSDYQSDVEAMIEAAERLDMPKPWYLLGYSMGATIGLRSLVDGLKVDACAFTAPSPARHSLPCPESRLRDQPARGRTTGKPVPPGGFGRAERTR</sequence>
<dbReference type="Gene3D" id="3.40.50.1820">
    <property type="entry name" value="alpha/beta hydrolase"/>
    <property type="match status" value="1"/>
</dbReference>
<dbReference type="AlphaFoldDB" id="A0A0H5PWY0"/>
<name>A0A0H5PWY0_9ZZZZ</name>
<evidence type="ECO:0000259" key="2">
    <source>
        <dbReference type="Pfam" id="PF12146"/>
    </source>
</evidence>
<evidence type="ECO:0000313" key="3">
    <source>
        <dbReference type="EMBL" id="CRY93689.1"/>
    </source>
</evidence>
<dbReference type="EMBL" id="LN852739">
    <property type="protein sequence ID" value="CRY93689.1"/>
    <property type="molecule type" value="Genomic_DNA"/>
</dbReference>
<dbReference type="InterPro" id="IPR051044">
    <property type="entry name" value="MAG_DAG_Lipase"/>
</dbReference>
<feature type="domain" description="Serine aminopeptidase S33" evidence="2">
    <location>
        <begin position="49"/>
        <end position="158"/>
    </location>
</feature>
<geneLocation type="plasmid" evidence="3">
    <name>pRGRH0047</name>
</geneLocation>
<dbReference type="SUPFAM" id="SSF53474">
    <property type="entry name" value="alpha/beta-Hydrolases"/>
    <property type="match status" value="1"/>
</dbReference>
<feature type="region of interest" description="Disordered" evidence="1">
    <location>
        <begin position="159"/>
        <end position="197"/>
    </location>
</feature>
<protein>
    <recommendedName>
        <fullName evidence="2">Serine aminopeptidase S33 domain-containing protein</fullName>
    </recommendedName>
</protein>